<dbReference type="Gramene" id="RZC44773">
    <property type="protein sequence ID" value="RZC44773"/>
    <property type="gene ID" value="C5167_037731"/>
</dbReference>
<proteinExistence type="predicted"/>
<gene>
    <name evidence="2" type="ORF">C5167_037731</name>
</gene>
<reference evidence="2 3" key="1">
    <citation type="journal article" date="2018" name="Science">
        <title>The opium poppy genome and morphinan production.</title>
        <authorList>
            <person name="Guo L."/>
            <person name="Winzer T."/>
            <person name="Yang X."/>
            <person name="Li Y."/>
            <person name="Ning Z."/>
            <person name="He Z."/>
            <person name="Teodor R."/>
            <person name="Lu Y."/>
            <person name="Bowser T.A."/>
            <person name="Graham I.A."/>
            <person name="Ye K."/>
        </authorList>
    </citation>
    <scope>NUCLEOTIDE SEQUENCE [LARGE SCALE GENOMIC DNA]</scope>
    <source>
        <strain evidence="3">cv. HN1</strain>
        <tissue evidence="2">Leaves</tissue>
    </source>
</reference>
<evidence type="ECO:0000313" key="3">
    <source>
        <dbReference type="Proteomes" id="UP000316621"/>
    </source>
</evidence>
<keyword evidence="3" id="KW-1185">Reference proteome</keyword>
<sequence length="130" mass="15448">MGKLVVVVKHITGFREFCWLPMVVLTEVLRLKYCCSPCILLRRKKMLLLLWIICIMLSFLEEFLLLIMLCIRKLKVRNRVGLHNQSGSKLRTPLRFWSIHVKCQLYLFGDYCLLVQLDSSNLHWHAMLRT</sequence>
<name>A0A4Y7I771_PAPSO</name>
<organism evidence="2 3">
    <name type="scientific">Papaver somniferum</name>
    <name type="common">Opium poppy</name>
    <dbReference type="NCBI Taxonomy" id="3469"/>
    <lineage>
        <taxon>Eukaryota</taxon>
        <taxon>Viridiplantae</taxon>
        <taxon>Streptophyta</taxon>
        <taxon>Embryophyta</taxon>
        <taxon>Tracheophyta</taxon>
        <taxon>Spermatophyta</taxon>
        <taxon>Magnoliopsida</taxon>
        <taxon>Ranunculales</taxon>
        <taxon>Papaveraceae</taxon>
        <taxon>Papaveroideae</taxon>
        <taxon>Papaver</taxon>
    </lineage>
</organism>
<dbReference type="Proteomes" id="UP000316621">
    <property type="component" value="Chromosome 1"/>
</dbReference>
<accession>A0A4Y7I771</accession>
<dbReference type="EMBL" id="CM010715">
    <property type="protein sequence ID" value="RZC44773.1"/>
    <property type="molecule type" value="Genomic_DNA"/>
</dbReference>
<protein>
    <submittedName>
        <fullName evidence="2">Uncharacterized protein</fullName>
    </submittedName>
</protein>
<keyword evidence="1" id="KW-0812">Transmembrane</keyword>
<evidence type="ECO:0000313" key="2">
    <source>
        <dbReference type="EMBL" id="RZC44773.1"/>
    </source>
</evidence>
<keyword evidence="1" id="KW-1133">Transmembrane helix</keyword>
<feature type="transmembrane region" description="Helical" evidence="1">
    <location>
        <begin position="48"/>
        <end position="71"/>
    </location>
</feature>
<evidence type="ECO:0000256" key="1">
    <source>
        <dbReference type="SAM" id="Phobius"/>
    </source>
</evidence>
<dbReference type="AlphaFoldDB" id="A0A4Y7I771"/>
<keyword evidence="1" id="KW-0472">Membrane</keyword>